<evidence type="ECO:0000256" key="6">
    <source>
        <dbReference type="ARBA" id="ARBA00023119"/>
    </source>
</evidence>
<keyword evidence="3" id="KW-0272">Extracellular matrix</keyword>
<dbReference type="SUPFAM" id="SSF56436">
    <property type="entry name" value="C-type lectin-like"/>
    <property type="match status" value="2"/>
</dbReference>
<keyword evidence="7" id="KW-1015">Disulfide bond</keyword>
<reference evidence="10 11" key="1">
    <citation type="submission" date="2014-07" db="EMBL/GenBank/DDBJ databases">
        <title>Genomic and transcriptomic analysis on Apis cerana provide comprehensive insights into honey bee biology.</title>
        <authorList>
            <person name="Diao Q."/>
            <person name="Sun L."/>
            <person name="Zheng H."/>
            <person name="Zheng H."/>
            <person name="Xu S."/>
            <person name="Wang S."/>
            <person name="Zeng Z."/>
            <person name="Hu F."/>
            <person name="Su S."/>
            <person name="Wu J."/>
        </authorList>
    </citation>
    <scope>NUCLEOTIDE SEQUENCE [LARGE SCALE GENOMIC DNA]</scope>
    <source>
        <tissue evidence="10">Pupae without intestine</tissue>
    </source>
</reference>
<organism evidence="10 11">
    <name type="scientific">Apis cerana cerana</name>
    <name type="common">Oriental honeybee</name>
    <dbReference type="NCBI Taxonomy" id="94128"/>
    <lineage>
        <taxon>Eukaryota</taxon>
        <taxon>Metazoa</taxon>
        <taxon>Ecdysozoa</taxon>
        <taxon>Arthropoda</taxon>
        <taxon>Hexapoda</taxon>
        <taxon>Insecta</taxon>
        <taxon>Pterygota</taxon>
        <taxon>Neoptera</taxon>
        <taxon>Endopterygota</taxon>
        <taxon>Hymenoptera</taxon>
        <taxon>Apocrita</taxon>
        <taxon>Aculeata</taxon>
        <taxon>Apoidea</taxon>
        <taxon>Anthophila</taxon>
        <taxon>Apidae</taxon>
        <taxon>Apis</taxon>
    </lineage>
</organism>
<evidence type="ECO:0000256" key="3">
    <source>
        <dbReference type="ARBA" id="ARBA00022530"/>
    </source>
</evidence>
<dbReference type="GO" id="GO:0009792">
    <property type="term" value="P:embryo development ending in birth or egg hatching"/>
    <property type="evidence" value="ECO:0007669"/>
    <property type="project" value="UniProtKB-ARBA"/>
</dbReference>
<evidence type="ECO:0000313" key="10">
    <source>
        <dbReference type="EMBL" id="PBC31924.1"/>
    </source>
</evidence>
<evidence type="ECO:0000256" key="8">
    <source>
        <dbReference type="ARBA" id="ARBA00064856"/>
    </source>
</evidence>
<dbReference type="AlphaFoldDB" id="A0A2A3EKA6"/>
<keyword evidence="2" id="KW-0964">Secreted</keyword>
<dbReference type="GO" id="GO:0005581">
    <property type="term" value="C:collagen trimer"/>
    <property type="evidence" value="ECO:0007669"/>
    <property type="project" value="UniProtKB-KW"/>
</dbReference>
<gene>
    <name evidence="10" type="ORF">APICC_00338</name>
</gene>
<keyword evidence="11" id="KW-1185">Reference proteome</keyword>
<dbReference type="Pfam" id="PF01413">
    <property type="entry name" value="C4"/>
    <property type="match status" value="2"/>
</dbReference>
<dbReference type="InterPro" id="IPR016187">
    <property type="entry name" value="CTDL_fold"/>
</dbReference>
<dbReference type="PROSITE" id="PS51403">
    <property type="entry name" value="NC1_IV"/>
    <property type="match status" value="1"/>
</dbReference>
<evidence type="ECO:0000256" key="7">
    <source>
        <dbReference type="ARBA" id="ARBA00023157"/>
    </source>
</evidence>
<dbReference type="FunFam" id="2.170.240.10:FF:000001">
    <property type="entry name" value="Collagen IV alpha 1 chain"/>
    <property type="match status" value="1"/>
</dbReference>
<dbReference type="STRING" id="94128.A0A2A3EKA6"/>
<proteinExistence type="predicted"/>
<sequence>MPFLFCDINNVCHYGNRGDRSYWLSTTSPIPMMPVQESEIEQYISRCVVCEVPANVLAVHSQSLNIPDCPQGWTGLWIGYSFLMHTGAGAQGGGQSLSSSGSCLEDFRATPFIECNGNKGQCHYYMNEISFWMATIEDRQQFQAPEQQTLKAGNLRSKISRCQVCIKNT</sequence>
<comment type="subunit">
    <text evidence="8">Trimers of two alpha 1(IV) and one alpha 2(IV) chain. Type IV collagen forms a mesh-like network linked through intermolecular interactions between 7S domains and between NC1 domains.</text>
</comment>
<feature type="domain" description="Collagen IV NC1" evidence="9">
    <location>
        <begin position="1"/>
        <end position="169"/>
    </location>
</feature>
<keyword evidence="6 10" id="KW-0176">Collagen</keyword>
<dbReference type="SMART" id="SM00111">
    <property type="entry name" value="C4"/>
    <property type="match status" value="2"/>
</dbReference>
<evidence type="ECO:0000256" key="2">
    <source>
        <dbReference type="ARBA" id="ARBA00022525"/>
    </source>
</evidence>
<dbReference type="GO" id="GO:0005201">
    <property type="term" value="F:extracellular matrix structural constituent"/>
    <property type="evidence" value="ECO:0007669"/>
    <property type="project" value="InterPro"/>
</dbReference>
<name>A0A2A3EKA6_APICC</name>
<evidence type="ECO:0000313" key="11">
    <source>
        <dbReference type="Proteomes" id="UP000242457"/>
    </source>
</evidence>
<comment type="subcellular location">
    <subcellularLocation>
        <location evidence="1">Secreted</location>
        <location evidence="1">Extracellular space</location>
        <location evidence="1">Extracellular matrix</location>
        <location evidence="1">Basement membrane</location>
    </subcellularLocation>
</comment>
<evidence type="ECO:0000256" key="4">
    <source>
        <dbReference type="ARBA" id="ARBA00022737"/>
    </source>
</evidence>
<protein>
    <submittedName>
        <fullName evidence="10">Collagen alpha-2(IV) chain</fullName>
    </submittedName>
</protein>
<evidence type="ECO:0000256" key="5">
    <source>
        <dbReference type="ARBA" id="ARBA00022869"/>
    </source>
</evidence>
<dbReference type="GO" id="GO:0005604">
    <property type="term" value="C:basement membrane"/>
    <property type="evidence" value="ECO:0007669"/>
    <property type="project" value="UniProtKB-SubCell"/>
</dbReference>
<dbReference type="InterPro" id="IPR001442">
    <property type="entry name" value="Collagen_IV_NC"/>
</dbReference>
<dbReference type="Proteomes" id="UP000242457">
    <property type="component" value="Unassembled WGS sequence"/>
</dbReference>
<dbReference type="EMBL" id="KZ288225">
    <property type="protein sequence ID" value="PBC31924.1"/>
    <property type="molecule type" value="Genomic_DNA"/>
</dbReference>
<evidence type="ECO:0000256" key="1">
    <source>
        <dbReference type="ARBA" id="ARBA00004302"/>
    </source>
</evidence>
<dbReference type="InterPro" id="IPR019326">
    <property type="entry name" value="NDNF"/>
</dbReference>
<evidence type="ECO:0000259" key="9">
    <source>
        <dbReference type="PROSITE" id="PS51403"/>
    </source>
</evidence>
<dbReference type="OrthoDB" id="10071882at2759"/>
<dbReference type="Gene3D" id="2.170.240.10">
    <property type="entry name" value="Collagen IV, non-collagenous"/>
    <property type="match status" value="1"/>
</dbReference>
<dbReference type="PANTHER" id="PTHR14619:SF8">
    <property type="entry name" value="COLLAGEN TYPE IV ALPHA 4 CHAIN"/>
    <property type="match status" value="1"/>
</dbReference>
<accession>A0A2A3EKA6</accession>
<dbReference type="PANTHER" id="PTHR14619">
    <property type="entry name" value="NEURON-DERIVED NEUROTROPHIC FACTOR"/>
    <property type="match status" value="1"/>
</dbReference>
<keyword evidence="5" id="KW-0084">Basement membrane</keyword>
<keyword evidence="4" id="KW-0677">Repeat</keyword>
<dbReference type="InterPro" id="IPR036954">
    <property type="entry name" value="Collagen_IV_NC_sf"/>
</dbReference>